<gene>
    <name evidence="3" type="ORF">HZH68_010631</name>
</gene>
<feature type="domain" description="Dynein heavy chain tail" evidence="2">
    <location>
        <begin position="258"/>
        <end position="616"/>
    </location>
</feature>
<evidence type="ECO:0000259" key="2">
    <source>
        <dbReference type="Pfam" id="PF08385"/>
    </source>
</evidence>
<dbReference type="PANTHER" id="PTHR46532">
    <property type="entry name" value="MALE FERTILITY FACTOR KL5"/>
    <property type="match status" value="1"/>
</dbReference>
<proteinExistence type="predicted"/>
<name>A0A834N2C9_VESGE</name>
<keyword evidence="4" id="KW-1185">Reference proteome</keyword>
<dbReference type="GO" id="GO:0007018">
    <property type="term" value="P:microtubule-based movement"/>
    <property type="evidence" value="ECO:0007669"/>
    <property type="project" value="InterPro"/>
</dbReference>
<dbReference type="AlphaFoldDB" id="A0A834N2C9"/>
<protein>
    <recommendedName>
        <fullName evidence="2">Dynein heavy chain tail domain-containing protein</fullName>
    </recommendedName>
</protein>
<dbReference type="InterPro" id="IPR026983">
    <property type="entry name" value="DHC"/>
</dbReference>
<evidence type="ECO:0000313" key="4">
    <source>
        <dbReference type="Proteomes" id="UP000617340"/>
    </source>
</evidence>
<dbReference type="GO" id="GO:0051959">
    <property type="term" value="F:dynein light intermediate chain binding"/>
    <property type="evidence" value="ECO:0007669"/>
    <property type="project" value="InterPro"/>
</dbReference>
<organism evidence="3 4">
    <name type="scientific">Vespula germanica</name>
    <name type="common">German yellow jacket</name>
    <name type="synonym">Paravespula germanica</name>
    <dbReference type="NCBI Taxonomy" id="30212"/>
    <lineage>
        <taxon>Eukaryota</taxon>
        <taxon>Metazoa</taxon>
        <taxon>Ecdysozoa</taxon>
        <taxon>Arthropoda</taxon>
        <taxon>Hexapoda</taxon>
        <taxon>Insecta</taxon>
        <taxon>Pterygota</taxon>
        <taxon>Neoptera</taxon>
        <taxon>Endopterygota</taxon>
        <taxon>Hymenoptera</taxon>
        <taxon>Apocrita</taxon>
        <taxon>Aculeata</taxon>
        <taxon>Vespoidea</taxon>
        <taxon>Vespidae</taxon>
        <taxon>Vespinae</taxon>
        <taxon>Vespula</taxon>
    </lineage>
</organism>
<evidence type="ECO:0000313" key="3">
    <source>
        <dbReference type="EMBL" id="KAF7393812.1"/>
    </source>
</evidence>
<sequence>MENKKEKKQEKLKKTEKVISDPHREYLDMDTDEEGYERRETSESEDEISSEPENPTYTEQELITLVSIVIVQYVKDLTILCHLKESDWNESCYEVIREYFQCVSHTILIIFFNQNKLIASLNLSDCKDVDLMYFLRSPLQIYTTDNFLKTIFCGNINEDKTKSFFKFLQNIYAPVALNSNEWPEIIQDDLYLNLHNLLMILNEQLCKSINRTILYVPKERLPELRGFQLFYEDNSVIREEKDTTILMQKFHIKELIGRLEKIVRCWTKQIHAALNTTIIRRNIESIMDECNHWKNVYDNLNSLNNQLSNNEVQAIIKLLKNINSSSVESFPIFIRKLKETLMESSSNLIYLNILSEYCTNLYISDNIESNMTKILLLILLIWVESPFYSITNNIGSLCRALSTQLISQCQRYIDLETAIKGHAQSGINMLEKSISTCQMYRKVYKKFVKNIATSISPYKIWDIDEEMIFNNINAFIQRCHDIIEICNARIIFERCTKEITFGGARGIDYEKCCQQIENLFYDNLNKIIAIKENILNIKDTNCNITIHKFRIAIIQLENMIKNLINKIFENIKNIDEGIEAIYAFERFKYRTCLKDLIYEKWTQMWKMLDEEIEICNIATIKEIGAYHPLIKSFSKYLNVQYTKKYYLKTQYTKMINASYWLVNCVDERYSLERYNIVIDQLEDAYTINAIRS</sequence>
<feature type="region of interest" description="Disordered" evidence="1">
    <location>
        <begin position="1"/>
        <end position="55"/>
    </location>
</feature>
<dbReference type="InterPro" id="IPR013594">
    <property type="entry name" value="Dynein_heavy_tail"/>
</dbReference>
<evidence type="ECO:0000256" key="1">
    <source>
        <dbReference type="SAM" id="MobiDB-lite"/>
    </source>
</evidence>
<accession>A0A834N2C9</accession>
<dbReference type="Pfam" id="PF08385">
    <property type="entry name" value="DHC_N1"/>
    <property type="match status" value="1"/>
</dbReference>
<dbReference type="Proteomes" id="UP000617340">
    <property type="component" value="Unassembled WGS sequence"/>
</dbReference>
<dbReference type="GO" id="GO:0045505">
    <property type="term" value="F:dynein intermediate chain binding"/>
    <property type="evidence" value="ECO:0007669"/>
    <property type="project" value="InterPro"/>
</dbReference>
<dbReference type="GO" id="GO:0005858">
    <property type="term" value="C:axonemal dynein complex"/>
    <property type="evidence" value="ECO:0007669"/>
    <property type="project" value="TreeGrafter"/>
</dbReference>
<dbReference type="PANTHER" id="PTHR46532:SF11">
    <property type="entry name" value="DYNEIN AXONEMAL HEAVY CHAIN 12"/>
    <property type="match status" value="1"/>
</dbReference>
<dbReference type="EMBL" id="JACSDZ010000010">
    <property type="protein sequence ID" value="KAF7393812.1"/>
    <property type="molecule type" value="Genomic_DNA"/>
</dbReference>
<feature type="compositionally biased region" description="Basic and acidic residues" evidence="1">
    <location>
        <begin position="1"/>
        <end position="27"/>
    </location>
</feature>
<comment type="caution">
    <text evidence="3">The sequence shown here is derived from an EMBL/GenBank/DDBJ whole genome shotgun (WGS) entry which is preliminary data.</text>
</comment>
<reference evidence="3" key="1">
    <citation type="journal article" date="2020" name="G3 (Bethesda)">
        <title>High-Quality Assemblies for Three Invasive Social Wasps from the &lt;i&gt;Vespula&lt;/i&gt; Genus.</title>
        <authorList>
            <person name="Harrop T.W.R."/>
            <person name="Guhlin J."/>
            <person name="McLaughlin G.M."/>
            <person name="Permina E."/>
            <person name="Stockwell P."/>
            <person name="Gilligan J."/>
            <person name="Le Lec M.F."/>
            <person name="Gruber M.A.M."/>
            <person name="Quinn O."/>
            <person name="Lovegrove M."/>
            <person name="Duncan E.J."/>
            <person name="Remnant E.J."/>
            <person name="Van Eeckhoven J."/>
            <person name="Graham B."/>
            <person name="Knapp R.A."/>
            <person name="Langford K.W."/>
            <person name="Kronenberg Z."/>
            <person name="Press M.O."/>
            <person name="Eacker S.M."/>
            <person name="Wilson-Rankin E.E."/>
            <person name="Purcell J."/>
            <person name="Lester P.J."/>
            <person name="Dearden P.K."/>
        </authorList>
    </citation>
    <scope>NUCLEOTIDE SEQUENCE</scope>
    <source>
        <strain evidence="3">Linc-1</strain>
    </source>
</reference>